<dbReference type="PANTHER" id="PTHR35005:SF1">
    <property type="entry name" value="2-AMINO-5-FORMYLAMINO-6-RIBOSYLAMINOPYRIMIDIN-4(3H)-ONE 5'-MONOPHOSPHATE DEFORMYLASE"/>
    <property type="match status" value="1"/>
</dbReference>
<dbReference type="GO" id="GO:0009231">
    <property type="term" value="P:riboflavin biosynthetic process"/>
    <property type="evidence" value="ECO:0007669"/>
    <property type="project" value="TreeGrafter"/>
</dbReference>
<keyword evidence="4" id="KW-0862">Zinc</keyword>
<evidence type="ECO:0000313" key="7">
    <source>
        <dbReference type="Proteomes" id="UP000596083"/>
    </source>
</evidence>
<gene>
    <name evidence="6" type="ORF">JET14_19965</name>
</gene>
<dbReference type="EMBL" id="CP066786">
    <property type="protein sequence ID" value="QQM30496.1"/>
    <property type="molecule type" value="Genomic_DNA"/>
</dbReference>
<keyword evidence="2" id="KW-0479">Metal-binding</keyword>
<dbReference type="SUPFAM" id="SSF102215">
    <property type="entry name" value="Creatininase"/>
    <property type="match status" value="1"/>
</dbReference>
<accession>A0A7T7HJT6</accession>
<evidence type="ECO:0000256" key="2">
    <source>
        <dbReference type="ARBA" id="ARBA00022723"/>
    </source>
</evidence>
<name>A0A7T7HJT6_9HYPH</name>
<dbReference type="GO" id="GO:0016811">
    <property type="term" value="F:hydrolase activity, acting on carbon-nitrogen (but not peptide) bonds, in linear amides"/>
    <property type="evidence" value="ECO:0007669"/>
    <property type="project" value="TreeGrafter"/>
</dbReference>
<dbReference type="InterPro" id="IPR024087">
    <property type="entry name" value="Creatininase-like_sf"/>
</dbReference>
<comment type="similarity">
    <text evidence="5">Belongs to the creatininase superfamily.</text>
</comment>
<protein>
    <submittedName>
        <fullName evidence="6">Creatininase family protein</fullName>
    </submittedName>
</protein>
<evidence type="ECO:0000256" key="3">
    <source>
        <dbReference type="ARBA" id="ARBA00022801"/>
    </source>
</evidence>
<evidence type="ECO:0000256" key="5">
    <source>
        <dbReference type="ARBA" id="ARBA00024029"/>
    </source>
</evidence>
<evidence type="ECO:0000313" key="6">
    <source>
        <dbReference type="EMBL" id="QQM30496.1"/>
    </source>
</evidence>
<evidence type="ECO:0000256" key="1">
    <source>
        <dbReference type="ARBA" id="ARBA00001947"/>
    </source>
</evidence>
<dbReference type="Gene3D" id="3.40.50.10310">
    <property type="entry name" value="Creatininase"/>
    <property type="match status" value="1"/>
</dbReference>
<organism evidence="6 7">
    <name type="scientific">Martelella lutilitoris</name>
    <dbReference type="NCBI Taxonomy" id="2583532"/>
    <lineage>
        <taxon>Bacteria</taxon>
        <taxon>Pseudomonadati</taxon>
        <taxon>Pseudomonadota</taxon>
        <taxon>Alphaproteobacteria</taxon>
        <taxon>Hyphomicrobiales</taxon>
        <taxon>Aurantimonadaceae</taxon>
        <taxon>Martelella</taxon>
    </lineage>
</organism>
<reference evidence="6 7" key="1">
    <citation type="submission" date="2020-12" db="EMBL/GenBank/DDBJ databases">
        <authorList>
            <person name="Zheng R.K."/>
            <person name="Sun C.M."/>
        </authorList>
    </citation>
    <scope>NUCLEOTIDE SEQUENCE [LARGE SCALE GENOMIC DNA]</scope>
    <source>
        <strain evidence="6 7">ZRK001</strain>
    </source>
</reference>
<dbReference type="PANTHER" id="PTHR35005">
    <property type="entry name" value="3-DEHYDRO-SCYLLO-INOSOSE HYDROLASE"/>
    <property type="match status" value="1"/>
</dbReference>
<dbReference type="GO" id="GO:0046872">
    <property type="term" value="F:metal ion binding"/>
    <property type="evidence" value="ECO:0007669"/>
    <property type="project" value="UniProtKB-KW"/>
</dbReference>
<dbReference type="AlphaFoldDB" id="A0A7T7HJT6"/>
<dbReference type="KEGG" id="mlut:JET14_19965"/>
<dbReference type="Proteomes" id="UP000596083">
    <property type="component" value="Chromosome"/>
</dbReference>
<comment type="cofactor">
    <cofactor evidence="1">
        <name>Zn(2+)</name>
        <dbReference type="ChEBI" id="CHEBI:29105"/>
    </cofactor>
</comment>
<proteinExistence type="inferred from homology"/>
<dbReference type="RefSeq" id="WP_200335927.1">
    <property type="nucleotide sequence ID" value="NZ_CP066786.1"/>
</dbReference>
<evidence type="ECO:0000256" key="4">
    <source>
        <dbReference type="ARBA" id="ARBA00022833"/>
    </source>
</evidence>
<keyword evidence="3" id="KW-0378">Hydrolase</keyword>
<dbReference type="InterPro" id="IPR003785">
    <property type="entry name" value="Creatininase/forma_Hydrolase"/>
</dbReference>
<dbReference type="Pfam" id="PF02633">
    <property type="entry name" value="Creatininase"/>
    <property type="match status" value="1"/>
</dbReference>
<sequence>MAYDKTDISRLNDSDMEAALAESPVLLLPIGAVESHGDHLPAGTDNILAARLVEELVKTIDGETPVLRLPVLPFGQVWSLAEAAGSFGVSNETVSNTIVEIAESAAGKGIRTVVVVNAHLGNAVAIRDAQRRLREKGIMLANFFYPGAGPVIEGVREKREAHASYMHACEIETSYVLHLAPDSVDMDKAIENYPEFPEDFATVAYRWTDFSKSPVLGDARAATAEKGEKILKAVLANMAKQIAVLYARQFDGSS</sequence>